<sequence length="221" mass="23893">MGLKEQQNLTHLHFYFHDYVQGPNLTAQRIAQAPNTDKTSSGFGALVMIDDPLTEGPEKDSKIVGYAQGMYGFADQKQPGLLMVMNLVFIEGEFNGSTLSVLGRNQVMNKVREMGVVGGSGVFRFATGLWDDEDFDNDLHVPTPVHEIVSASDVASLQDMHATVEVNNLHGNSDSLHGDVNNLHVPDNDSIGDGVATASLELRRSTSSHSDVARGNTPSNV</sequence>
<comment type="similarity">
    <text evidence="1 4">Belongs to the plant dirigent protein family.</text>
</comment>
<evidence type="ECO:0000256" key="2">
    <source>
        <dbReference type="ARBA" id="ARBA00011738"/>
    </source>
</evidence>
<comment type="function">
    <text evidence="4">Dirigent proteins impart stereoselectivity on the phenoxy radical-coupling reaction, yielding optically active lignans from two molecules of coniferyl alcohol in the biosynthesis of lignans, flavonolignans, and alkaloids and thus plays a central role in plant secondary metabolism.</text>
</comment>
<evidence type="ECO:0000256" key="1">
    <source>
        <dbReference type="ARBA" id="ARBA00010746"/>
    </source>
</evidence>
<feature type="compositionally biased region" description="Polar residues" evidence="5">
    <location>
        <begin position="205"/>
        <end position="221"/>
    </location>
</feature>
<protein>
    <recommendedName>
        <fullName evidence="4">Dirigent protein</fullName>
    </recommendedName>
</protein>
<reference evidence="6" key="2">
    <citation type="submission" date="2021-03" db="UniProtKB">
        <authorList>
            <consortium name="EnsemblPlants"/>
        </authorList>
    </citation>
    <scope>IDENTIFICATION</scope>
</reference>
<dbReference type="Gene3D" id="2.40.480.10">
    <property type="entry name" value="Allene oxide cyclase-like"/>
    <property type="match status" value="1"/>
</dbReference>
<evidence type="ECO:0000256" key="5">
    <source>
        <dbReference type="SAM" id="MobiDB-lite"/>
    </source>
</evidence>
<feature type="region of interest" description="Disordered" evidence="5">
    <location>
        <begin position="202"/>
        <end position="221"/>
    </location>
</feature>
<keyword evidence="4" id="KW-0052">Apoplast</keyword>
<evidence type="ECO:0000256" key="4">
    <source>
        <dbReference type="RuleBase" id="RU363099"/>
    </source>
</evidence>
<dbReference type="GO" id="GO:0048046">
    <property type="term" value="C:apoplast"/>
    <property type="evidence" value="ECO:0007669"/>
    <property type="project" value="UniProtKB-SubCell"/>
</dbReference>
<dbReference type="AlphaFoldDB" id="A0A803LM10"/>
<evidence type="ECO:0000313" key="6">
    <source>
        <dbReference type="EnsemblPlants" id="AUR62015321-RA:cds"/>
    </source>
</evidence>
<evidence type="ECO:0000256" key="3">
    <source>
        <dbReference type="ARBA" id="ARBA00022525"/>
    </source>
</evidence>
<comment type="subunit">
    <text evidence="2 4">Homodimer.</text>
</comment>
<dbReference type="Gramene" id="AUR62015321-RA">
    <property type="protein sequence ID" value="AUR62015321-RA:cds"/>
    <property type="gene ID" value="AUR62015321"/>
</dbReference>
<dbReference type="Proteomes" id="UP000596660">
    <property type="component" value="Unplaced"/>
</dbReference>
<evidence type="ECO:0000313" key="7">
    <source>
        <dbReference type="Proteomes" id="UP000596660"/>
    </source>
</evidence>
<dbReference type="InterPro" id="IPR044859">
    <property type="entry name" value="Allene_oxi_cyc_Dirigent"/>
</dbReference>
<keyword evidence="3 4" id="KW-0964">Secreted</keyword>
<dbReference type="GO" id="GO:0009699">
    <property type="term" value="P:phenylpropanoid biosynthetic process"/>
    <property type="evidence" value="ECO:0007669"/>
    <property type="project" value="UniProtKB-ARBA"/>
</dbReference>
<proteinExistence type="inferred from homology"/>
<reference evidence="6" key="1">
    <citation type="journal article" date="2017" name="Nature">
        <title>The genome of Chenopodium quinoa.</title>
        <authorList>
            <person name="Jarvis D.E."/>
            <person name="Ho Y.S."/>
            <person name="Lightfoot D.J."/>
            <person name="Schmoeckel S.M."/>
            <person name="Li B."/>
            <person name="Borm T.J.A."/>
            <person name="Ohyanagi H."/>
            <person name="Mineta K."/>
            <person name="Michell C.T."/>
            <person name="Saber N."/>
            <person name="Kharbatia N.M."/>
            <person name="Rupper R.R."/>
            <person name="Sharp A.R."/>
            <person name="Dally N."/>
            <person name="Boughton B.A."/>
            <person name="Woo Y.H."/>
            <person name="Gao G."/>
            <person name="Schijlen E.G.W.M."/>
            <person name="Guo X."/>
            <person name="Momin A.A."/>
            <person name="Negrao S."/>
            <person name="Al-Babili S."/>
            <person name="Gehring C."/>
            <person name="Roessner U."/>
            <person name="Jung C."/>
            <person name="Murphy K."/>
            <person name="Arold S.T."/>
            <person name="Gojobori T."/>
            <person name="van der Linden C.G."/>
            <person name="van Loo E.N."/>
            <person name="Jellen E.N."/>
            <person name="Maughan P.J."/>
            <person name="Tester M."/>
        </authorList>
    </citation>
    <scope>NUCLEOTIDE SEQUENCE [LARGE SCALE GENOMIC DNA]</scope>
    <source>
        <strain evidence="6">cv. PI 614886</strain>
    </source>
</reference>
<name>A0A803LM10_CHEQI</name>
<dbReference type="PANTHER" id="PTHR21495">
    <property type="entry name" value="NUCLEOPORIN-RELATED"/>
    <property type="match status" value="1"/>
</dbReference>
<accession>A0A803LM10</accession>
<organism evidence="6 7">
    <name type="scientific">Chenopodium quinoa</name>
    <name type="common">Quinoa</name>
    <dbReference type="NCBI Taxonomy" id="63459"/>
    <lineage>
        <taxon>Eukaryota</taxon>
        <taxon>Viridiplantae</taxon>
        <taxon>Streptophyta</taxon>
        <taxon>Embryophyta</taxon>
        <taxon>Tracheophyta</taxon>
        <taxon>Spermatophyta</taxon>
        <taxon>Magnoliopsida</taxon>
        <taxon>eudicotyledons</taxon>
        <taxon>Gunneridae</taxon>
        <taxon>Pentapetalae</taxon>
        <taxon>Caryophyllales</taxon>
        <taxon>Chenopodiaceae</taxon>
        <taxon>Chenopodioideae</taxon>
        <taxon>Atripliceae</taxon>
        <taxon>Chenopodium</taxon>
    </lineage>
</organism>
<keyword evidence="7" id="KW-1185">Reference proteome</keyword>
<dbReference type="InterPro" id="IPR004265">
    <property type="entry name" value="Dirigent"/>
</dbReference>
<comment type="subcellular location">
    <subcellularLocation>
        <location evidence="4">Secreted</location>
        <location evidence="4">Extracellular space</location>
        <location evidence="4">Apoplast</location>
    </subcellularLocation>
</comment>
<dbReference type="Pfam" id="PF03018">
    <property type="entry name" value="Dirigent"/>
    <property type="match status" value="1"/>
</dbReference>
<dbReference type="EnsemblPlants" id="AUR62015321-RA">
    <property type="protein sequence ID" value="AUR62015321-RA:cds"/>
    <property type="gene ID" value="AUR62015321"/>
</dbReference>